<evidence type="ECO:0000256" key="1">
    <source>
        <dbReference type="SAM" id="MobiDB-lite"/>
    </source>
</evidence>
<sequence length="110" mass="12398">MRTSAISVHLQQRLADTEAMLSLSLSLILELTDGIWLARQELTHNNFAEEIPPVATDSGITEETLIQKKDTVLKFYENSTSSYRRSGKIGTPDTSAEKRERQEEWEGLSS</sequence>
<dbReference type="EMBL" id="AQGS01000532">
    <property type="protein sequence ID" value="EPS38695.1"/>
    <property type="molecule type" value="Genomic_DNA"/>
</dbReference>
<gene>
    <name evidence="2" type="ORF">H072_7516</name>
</gene>
<keyword evidence="3" id="KW-1185">Reference proteome</keyword>
<evidence type="ECO:0000313" key="2">
    <source>
        <dbReference type="EMBL" id="EPS38695.1"/>
    </source>
</evidence>
<feature type="region of interest" description="Disordered" evidence="1">
    <location>
        <begin position="82"/>
        <end position="110"/>
    </location>
</feature>
<reference evidence="3" key="2">
    <citation type="submission" date="2013-04" db="EMBL/GenBank/DDBJ databases">
        <title>Genomic mechanisms accounting for the adaptation to parasitism in nematode-trapping fungi.</title>
        <authorList>
            <person name="Ahren D.G."/>
        </authorList>
    </citation>
    <scope>NUCLEOTIDE SEQUENCE [LARGE SCALE GENOMIC DNA]</scope>
    <source>
        <strain evidence="3">CBS 200.50</strain>
    </source>
</reference>
<accession>S8A6R5</accession>
<comment type="caution">
    <text evidence="2">The sequence shown here is derived from an EMBL/GenBank/DDBJ whole genome shotgun (WGS) entry which is preliminary data.</text>
</comment>
<proteinExistence type="predicted"/>
<feature type="compositionally biased region" description="Basic and acidic residues" evidence="1">
    <location>
        <begin position="95"/>
        <end position="104"/>
    </location>
</feature>
<name>S8A6R5_DACHA</name>
<protein>
    <submittedName>
        <fullName evidence="2">Uncharacterized protein</fullName>
    </submittedName>
</protein>
<organism evidence="2 3">
    <name type="scientific">Dactylellina haptotyla (strain CBS 200.50)</name>
    <name type="common">Nematode-trapping fungus</name>
    <name type="synonym">Monacrosporium haptotylum</name>
    <dbReference type="NCBI Taxonomy" id="1284197"/>
    <lineage>
        <taxon>Eukaryota</taxon>
        <taxon>Fungi</taxon>
        <taxon>Dikarya</taxon>
        <taxon>Ascomycota</taxon>
        <taxon>Pezizomycotina</taxon>
        <taxon>Orbiliomycetes</taxon>
        <taxon>Orbiliales</taxon>
        <taxon>Orbiliaceae</taxon>
        <taxon>Dactylellina</taxon>
    </lineage>
</organism>
<reference evidence="2 3" key="1">
    <citation type="journal article" date="2013" name="PLoS Genet.">
        <title>Genomic mechanisms accounting for the adaptation to parasitism in nematode-trapping fungi.</title>
        <authorList>
            <person name="Meerupati T."/>
            <person name="Andersson K.M."/>
            <person name="Friman E."/>
            <person name="Kumar D."/>
            <person name="Tunlid A."/>
            <person name="Ahren D."/>
        </authorList>
    </citation>
    <scope>NUCLEOTIDE SEQUENCE [LARGE SCALE GENOMIC DNA]</scope>
    <source>
        <strain evidence="2 3">CBS 200.50</strain>
    </source>
</reference>
<dbReference type="Proteomes" id="UP000015100">
    <property type="component" value="Unassembled WGS sequence"/>
</dbReference>
<dbReference type="AlphaFoldDB" id="S8A6R5"/>
<dbReference type="HOGENOM" id="CLU_2170972_0_0_1"/>
<dbReference type="OrthoDB" id="3862662at2759"/>
<evidence type="ECO:0000313" key="3">
    <source>
        <dbReference type="Proteomes" id="UP000015100"/>
    </source>
</evidence>